<reference evidence="1 2" key="1">
    <citation type="submission" date="2019-10" db="EMBL/GenBank/DDBJ databases">
        <title>Whole genome shotgun sequence of Acrocarpospora macrocephala NBRC 16266.</title>
        <authorList>
            <person name="Ichikawa N."/>
            <person name="Kimura A."/>
            <person name="Kitahashi Y."/>
            <person name="Komaki H."/>
            <person name="Oguchi A."/>
        </authorList>
    </citation>
    <scope>NUCLEOTIDE SEQUENCE [LARGE SCALE GENOMIC DNA]</scope>
    <source>
        <strain evidence="1 2">NBRC 16266</strain>
    </source>
</reference>
<evidence type="ECO:0000313" key="2">
    <source>
        <dbReference type="Proteomes" id="UP000331127"/>
    </source>
</evidence>
<keyword evidence="2" id="KW-1185">Reference proteome</keyword>
<evidence type="ECO:0000313" key="1">
    <source>
        <dbReference type="EMBL" id="GES14199.1"/>
    </source>
</evidence>
<dbReference type="Proteomes" id="UP000331127">
    <property type="component" value="Unassembled WGS sequence"/>
</dbReference>
<comment type="caution">
    <text evidence="1">The sequence shown here is derived from an EMBL/GenBank/DDBJ whole genome shotgun (WGS) entry which is preliminary data.</text>
</comment>
<accession>A0A5M3X296</accession>
<protein>
    <submittedName>
        <fullName evidence="1">Uncharacterized protein</fullName>
    </submittedName>
</protein>
<name>A0A5M3X296_9ACTN</name>
<organism evidence="1 2">
    <name type="scientific">Acrocarpospora macrocephala</name>
    <dbReference type="NCBI Taxonomy" id="150177"/>
    <lineage>
        <taxon>Bacteria</taxon>
        <taxon>Bacillati</taxon>
        <taxon>Actinomycetota</taxon>
        <taxon>Actinomycetes</taxon>
        <taxon>Streptosporangiales</taxon>
        <taxon>Streptosporangiaceae</taxon>
        <taxon>Acrocarpospora</taxon>
    </lineage>
</organism>
<proteinExistence type="predicted"/>
<dbReference type="EMBL" id="BLAE01000055">
    <property type="protein sequence ID" value="GES14199.1"/>
    <property type="molecule type" value="Genomic_DNA"/>
</dbReference>
<dbReference type="AlphaFoldDB" id="A0A5M3X296"/>
<sequence length="72" mass="7948">MLDRFNTCHQFREGLARDPRSEVEAVKHFVLDLQEDVPVIVDYVVELSGSSAGEFVLISCSRAVSCSVAYGV</sequence>
<gene>
    <name evidence="1" type="ORF">Amac_077960</name>
</gene>